<dbReference type="EMBL" id="LNQE01001856">
    <property type="protein sequence ID" value="KUG04188.1"/>
    <property type="molecule type" value="Genomic_DNA"/>
</dbReference>
<dbReference type="PIRSF" id="PIRSF019205">
    <property type="entry name" value="DUF1646"/>
    <property type="match status" value="1"/>
</dbReference>
<feature type="transmembrane region" description="Helical" evidence="1">
    <location>
        <begin position="29"/>
        <end position="50"/>
    </location>
</feature>
<dbReference type="InterPro" id="IPR012443">
    <property type="entry name" value="DUF1646"/>
</dbReference>
<gene>
    <name evidence="2" type="ORF">ASZ90_018408</name>
</gene>
<feature type="transmembrane region" description="Helical" evidence="1">
    <location>
        <begin position="93"/>
        <end position="120"/>
    </location>
</feature>
<feature type="transmembrane region" description="Helical" evidence="1">
    <location>
        <begin position="329"/>
        <end position="348"/>
    </location>
</feature>
<name>A0A0W8E6G8_9ZZZZ</name>
<sequence length="349" mass="38601">MITGLFAILLAVLILPFLFHKVEENLEAFLFFMGLIACIVSGHLNSHLLMESLREPIPIALAVLFAGALFFIFRERFTVIMDRLFQQASLPLVVFVIIVVLGIFSSVITAIVAAIILVELIVLLPLSRRQKIVVCVVACYSIGFGAALTPIGEPLATIAISKLNQDFFYLLNLLGKYIIPSVLAMGIIGALYTWNVSRSNQESDVSEEVALTEETFEDVGQEDRWRNVIIRALKVYLFVMALVFLGEGFQPLIDKFILGLDYRILYWANMVSAVLDNATLTAAEISPQMGLLQIEAILMGLLISGGMLIPGNIPNIISASKLKISMTEWAKIGTPMGLVIMAFFYFILF</sequence>
<dbReference type="AlphaFoldDB" id="A0A0W8E6G8"/>
<proteinExistence type="predicted"/>
<keyword evidence="1" id="KW-0472">Membrane</keyword>
<keyword evidence="1" id="KW-1133">Transmembrane helix</keyword>
<comment type="caution">
    <text evidence="2">The sequence shown here is derived from an EMBL/GenBank/DDBJ whole genome shotgun (WGS) entry which is preliminary data.</text>
</comment>
<reference evidence="2" key="1">
    <citation type="journal article" date="2015" name="Proc. Natl. Acad. Sci. U.S.A.">
        <title>Networks of energetic and metabolic interactions define dynamics in microbial communities.</title>
        <authorList>
            <person name="Embree M."/>
            <person name="Liu J.K."/>
            <person name="Al-Bassam M.M."/>
            <person name="Zengler K."/>
        </authorList>
    </citation>
    <scope>NUCLEOTIDE SEQUENCE</scope>
</reference>
<feature type="transmembrane region" description="Helical" evidence="1">
    <location>
        <begin position="132"/>
        <end position="152"/>
    </location>
</feature>
<organism evidence="2">
    <name type="scientific">hydrocarbon metagenome</name>
    <dbReference type="NCBI Taxonomy" id="938273"/>
    <lineage>
        <taxon>unclassified sequences</taxon>
        <taxon>metagenomes</taxon>
        <taxon>ecological metagenomes</taxon>
    </lineage>
</organism>
<evidence type="ECO:0000256" key="1">
    <source>
        <dbReference type="SAM" id="Phobius"/>
    </source>
</evidence>
<dbReference type="Pfam" id="PF07854">
    <property type="entry name" value="DUF1646"/>
    <property type="match status" value="1"/>
</dbReference>
<keyword evidence="1" id="KW-0812">Transmembrane</keyword>
<evidence type="ECO:0000313" key="2">
    <source>
        <dbReference type="EMBL" id="KUG04188.1"/>
    </source>
</evidence>
<feature type="transmembrane region" description="Helical" evidence="1">
    <location>
        <begin position="233"/>
        <end position="252"/>
    </location>
</feature>
<feature type="transmembrane region" description="Helical" evidence="1">
    <location>
        <begin position="167"/>
        <end position="192"/>
    </location>
</feature>
<accession>A0A0W8E6G8</accession>
<protein>
    <submittedName>
        <fullName evidence="2">Cation transporter</fullName>
    </submittedName>
</protein>
<feature type="transmembrane region" description="Helical" evidence="1">
    <location>
        <begin position="290"/>
        <end position="309"/>
    </location>
</feature>
<feature type="transmembrane region" description="Helical" evidence="1">
    <location>
        <begin position="57"/>
        <end position="73"/>
    </location>
</feature>